<evidence type="ECO:0000313" key="4">
    <source>
        <dbReference type="Proteomes" id="UP000688137"/>
    </source>
</evidence>
<evidence type="ECO:0000259" key="2">
    <source>
        <dbReference type="Pfam" id="PF00249"/>
    </source>
</evidence>
<proteinExistence type="predicted"/>
<dbReference type="PANTHER" id="PTHR41733">
    <property type="entry name" value="UBIQUITIN-ASSOCIATED/TRANSLATION ELONGATION FACTOR EF1B, N-TERMINAL, EUKARYOTE"/>
    <property type="match status" value="1"/>
</dbReference>
<feature type="region of interest" description="Disordered" evidence="1">
    <location>
        <begin position="199"/>
        <end position="227"/>
    </location>
</feature>
<keyword evidence="4" id="KW-1185">Reference proteome</keyword>
<dbReference type="PANTHER" id="PTHR41733:SF1">
    <property type="entry name" value="CHROMOSOME UNDETERMINED SCAFFOLD_30, WHOLE GENOME SHOTGUN SEQUENCE"/>
    <property type="match status" value="1"/>
</dbReference>
<name>A0A8S1KQJ4_PARPR</name>
<dbReference type="Pfam" id="PF00249">
    <property type="entry name" value="Myb_DNA-binding"/>
    <property type="match status" value="1"/>
</dbReference>
<dbReference type="InterPro" id="IPR001005">
    <property type="entry name" value="SANT/Myb"/>
</dbReference>
<accession>A0A8S1KQJ4</accession>
<reference evidence="3" key="1">
    <citation type="submission" date="2021-01" db="EMBL/GenBank/DDBJ databases">
        <authorList>
            <consortium name="Genoscope - CEA"/>
            <person name="William W."/>
        </authorList>
    </citation>
    <scope>NUCLEOTIDE SEQUENCE</scope>
</reference>
<feature type="compositionally biased region" description="Low complexity" evidence="1">
    <location>
        <begin position="201"/>
        <end position="221"/>
    </location>
</feature>
<dbReference type="OMA" id="GNGINNH"/>
<protein>
    <recommendedName>
        <fullName evidence="2">Myb-like domain-containing protein</fullName>
    </recommendedName>
</protein>
<sequence length="227" mass="26546">MEKQKRKKHGAHNESKSLWNYTLSPGWSQEEVKILKLALQKFGIGKWRSIIQSECLPDKSIGQIYIQTQRMLGQQSLGDFMGLQIDLEKVWIDNNQKKGVMRKNGCVINTGDNPNKEERKQRIEENRQKYSISLDEINKIKLPRFKNDCVAKYFTIQEIENDQFTTIEKLQHFVNLEIEIDKKLKKILLMKQNTNGICQVNGNNNHNNNNHNNNNNNNGNNHLDEQK</sequence>
<dbReference type="AlphaFoldDB" id="A0A8S1KQJ4"/>
<dbReference type="Proteomes" id="UP000688137">
    <property type="component" value="Unassembled WGS sequence"/>
</dbReference>
<gene>
    <name evidence="3" type="ORF">PPRIM_AZ9-3.1.T0250305</name>
</gene>
<organism evidence="3 4">
    <name type="scientific">Paramecium primaurelia</name>
    <dbReference type="NCBI Taxonomy" id="5886"/>
    <lineage>
        <taxon>Eukaryota</taxon>
        <taxon>Sar</taxon>
        <taxon>Alveolata</taxon>
        <taxon>Ciliophora</taxon>
        <taxon>Intramacronucleata</taxon>
        <taxon>Oligohymenophorea</taxon>
        <taxon>Peniculida</taxon>
        <taxon>Parameciidae</taxon>
        <taxon>Paramecium</taxon>
    </lineage>
</organism>
<dbReference type="EMBL" id="CAJJDM010000023">
    <property type="protein sequence ID" value="CAD8057177.1"/>
    <property type="molecule type" value="Genomic_DNA"/>
</dbReference>
<evidence type="ECO:0000313" key="3">
    <source>
        <dbReference type="EMBL" id="CAD8057177.1"/>
    </source>
</evidence>
<evidence type="ECO:0000256" key="1">
    <source>
        <dbReference type="SAM" id="MobiDB-lite"/>
    </source>
</evidence>
<comment type="caution">
    <text evidence="3">The sequence shown here is derived from an EMBL/GenBank/DDBJ whole genome shotgun (WGS) entry which is preliminary data.</text>
</comment>
<feature type="domain" description="Myb-like" evidence="2">
    <location>
        <begin position="27"/>
        <end position="65"/>
    </location>
</feature>